<dbReference type="EMBL" id="BMGC01000004">
    <property type="protein sequence ID" value="GGB22519.1"/>
    <property type="molecule type" value="Genomic_DNA"/>
</dbReference>
<dbReference type="Pfam" id="PF05133">
    <property type="entry name" value="SPP1_portal"/>
    <property type="match status" value="1"/>
</dbReference>
<keyword evidence="3" id="KW-1185">Reference proteome</keyword>
<feature type="region of interest" description="Disordered" evidence="1">
    <location>
        <begin position="495"/>
        <end position="534"/>
    </location>
</feature>
<evidence type="ECO:0000256" key="1">
    <source>
        <dbReference type="SAM" id="MobiDB-lite"/>
    </source>
</evidence>
<protein>
    <recommendedName>
        <fullName evidence="4">Phage portal protein, SPP1 Gp6-like</fullName>
    </recommendedName>
</protein>
<dbReference type="Proteomes" id="UP000621454">
    <property type="component" value="Unassembled WGS sequence"/>
</dbReference>
<feature type="compositionally biased region" description="Acidic residues" evidence="1">
    <location>
        <begin position="503"/>
        <end position="524"/>
    </location>
</feature>
<reference evidence="2" key="2">
    <citation type="submission" date="2020-09" db="EMBL/GenBank/DDBJ databases">
        <authorList>
            <person name="Sun Q."/>
            <person name="Zhou Y."/>
        </authorList>
    </citation>
    <scope>NUCLEOTIDE SEQUENCE</scope>
    <source>
        <strain evidence="2">CGMCC 1.12827</strain>
    </source>
</reference>
<dbReference type="AlphaFoldDB" id="A0A916WRB3"/>
<accession>A0A916WRB3</accession>
<comment type="caution">
    <text evidence="2">The sequence shown here is derived from an EMBL/GenBank/DDBJ whole genome shotgun (WGS) entry which is preliminary data.</text>
</comment>
<evidence type="ECO:0008006" key="4">
    <source>
        <dbReference type="Google" id="ProtNLM"/>
    </source>
</evidence>
<evidence type="ECO:0000313" key="2">
    <source>
        <dbReference type="EMBL" id="GGB22519.1"/>
    </source>
</evidence>
<organism evidence="2 3">
    <name type="scientific">Gordonia jinhuaensis</name>
    <dbReference type="NCBI Taxonomy" id="1517702"/>
    <lineage>
        <taxon>Bacteria</taxon>
        <taxon>Bacillati</taxon>
        <taxon>Actinomycetota</taxon>
        <taxon>Actinomycetes</taxon>
        <taxon>Mycobacteriales</taxon>
        <taxon>Gordoniaceae</taxon>
        <taxon>Gordonia</taxon>
    </lineage>
</organism>
<dbReference type="InterPro" id="IPR021145">
    <property type="entry name" value="Portal_protein_SPP1_Gp6-like"/>
</dbReference>
<sequence length="534" mass="58905">MSVDLPANGTPWPPKPHDKVLSACAERQVWWEGDPDKLATFYGAQGAQRSDMVNTGRVQRAWRAFWGQREPGPSNPKRMHVPVAADLGRVAAQSLFAEPIVITDPDGNERLQAIIDDLANTDEAHARRLSAAESASMLSGVYGRIVWDRSISDNPWIDWVDADRAIPTFRWGHLVAVTFWTELDSGDSNAVLRWLQHYTAGRIDHALYQGTADNLGRVVPLAEHPATAGLEVTIDGTGIETGTDRLCAGYAPNLRPNPEWRNEPALASLGRADLTRDVLHLLDRIDACWSSWMNDLELGRGRVFVSDELLSARRGHTPGFDLDQAVYSPIGAGMGSTGEAMTYLQAQQFDIRVAEHQATFENLLRRVLSRVGYSPLTFGLSDETAVTATEVDAKERDTNSTRAARIRLWSPTMVSLNTTLLQVAAHLNGTPEPSEDLEVSWPSMRQQSDNQRATTVQMWEAAKAASTETKVRHLHPEWDDGRVATEVTLIDDANSISVATLPEESDFTTEPDAPDAEAVDEQQPDEPATQEPPR</sequence>
<reference evidence="2" key="1">
    <citation type="journal article" date="2014" name="Int. J. Syst. Evol. Microbiol.">
        <title>Complete genome sequence of Corynebacterium casei LMG S-19264T (=DSM 44701T), isolated from a smear-ripened cheese.</title>
        <authorList>
            <consortium name="US DOE Joint Genome Institute (JGI-PGF)"/>
            <person name="Walter F."/>
            <person name="Albersmeier A."/>
            <person name="Kalinowski J."/>
            <person name="Ruckert C."/>
        </authorList>
    </citation>
    <scope>NUCLEOTIDE SEQUENCE</scope>
    <source>
        <strain evidence="2">CGMCC 1.12827</strain>
    </source>
</reference>
<dbReference type="RefSeq" id="WP_188585336.1">
    <property type="nucleotide sequence ID" value="NZ_BMGC01000004.1"/>
</dbReference>
<gene>
    <name evidence="2" type="ORF">GCM10011489_08390</name>
</gene>
<evidence type="ECO:0000313" key="3">
    <source>
        <dbReference type="Proteomes" id="UP000621454"/>
    </source>
</evidence>
<name>A0A916WRB3_9ACTN</name>
<proteinExistence type="predicted"/>